<dbReference type="Pfam" id="PF00860">
    <property type="entry name" value="Xan_ur_permease"/>
    <property type="match status" value="1"/>
</dbReference>
<dbReference type="NCBIfam" id="NF037981">
    <property type="entry name" value="NCS2_1"/>
    <property type="match status" value="1"/>
</dbReference>
<evidence type="ECO:0000256" key="6">
    <source>
        <dbReference type="ARBA" id="ARBA00023136"/>
    </source>
</evidence>
<evidence type="ECO:0000256" key="4">
    <source>
        <dbReference type="ARBA" id="ARBA00022692"/>
    </source>
</evidence>
<feature type="transmembrane region" description="Helical" evidence="8">
    <location>
        <begin position="188"/>
        <end position="208"/>
    </location>
</feature>
<feature type="transmembrane region" description="Helical" evidence="8">
    <location>
        <begin position="376"/>
        <end position="394"/>
    </location>
</feature>
<feature type="compositionally biased region" description="Low complexity" evidence="7">
    <location>
        <begin position="1"/>
        <end position="17"/>
    </location>
</feature>
<feature type="transmembrane region" description="Helical" evidence="8">
    <location>
        <begin position="45"/>
        <end position="65"/>
    </location>
</feature>
<feature type="transmembrane region" description="Helical" evidence="8">
    <location>
        <begin position="99"/>
        <end position="117"/>
    </location>
</feature>
<dbReference type="EMBL" id="AWSI01000035">
    <property type="protein sequence ID" value="ERH30285.1"/>
    <property type="molecule type" value="Genomic_DNA"/>
</dbReference>
<keyword evidence="5 8" id="KW-1133">Transmembrane helix</keyword>
<comment type="caution">
    <text evidence="9">The sequence shown here is derived from an EMBL/GenBank/DDBJ whole genome shotgun (WGS) entry which is preliminary data.</text>
</comment>
<dbReference type="AlphaFoldDB" id="U1QS34"/>
<evidence type="ECO:0000256" key="3">
    <source>
        <dbReference type="ARBA" id="ARBA00022448"/>
    </source>
</evidence>
<feature type="transmembrane region" description="Helical" evidence="8">
    <location>
        <begin position="433"/>
        <end position="456"/>
    </location>
</feature>
<feature type="transmembrane region" description="Helical" evidence="8">
    <location>
        <begin position="71"/>
        <end position="92"/>
    </location>
</feature>
<dbReference type="PROSITE" id="PS01116">
    <property type="entry name" value="XANTH_URACIL_PERMASE"/>
    <property type="match status" value="1"/>
</dbReference>
<dbReference type="PANTHER" id="PTHR42810:SF2">
    <property type="entry name" value="PURINE PERMEASE C1399.01C-RELATED"/>
    <property type="match status" value="1"/>
</dbReference>
<feature type="transmembrane region" description="Helical" evidence="8">
    <location>
        <begin position="406"/>
        <end position="427"/>
    </location>
</feature>
<gene>
    <name evidence="9" type="ORF">HMPREF9244_01169</name>
</gene>
<organism evidence="9 10">
    <name type="scientific">Alloscardovia omnicolens F0580</name>
    <dbReference type="NCBI Taxonomy" id="1321816"/>
    <lineage>
        <taxon>Bacteria</taxon>
        <taxon>Bacillati</taxon>
        <taxon>Actinomycetota</taxon>
        <taxon>Actinomycetes</taxon>
        <taxon>Bifidobacteriales</taxon>
        <taxon>Bifidobacteriaceae</taxon>
        <taxon>Alloscardovia</taxon>
    </lineage>
</organism>
<comment type="similarity">
    <text evidence="2">Belongs to the nucleobase:cation symporter-2 (NCS2) (TC 2.A.40) family.</text>
</comment>
<protein>
    <submittedName>
        <fullName evidence="9">Putative permease</fullName>
    </submittedName>
</protein>
<dbReference type="HOGENOM" id="CLU_017959_8_0_11"/>
<feature type="transmembrane region" description="Helical" evidence="8">
    <location>
        <begin position="215"/>
        <end position="237"/>
    </location>
</feature>
<proteinExistence type="inferred from homology"/>
<keyword evidence="10" id="KW-1185">Reference proteome</keyword>
<comment type="subcellular location">
    <subcellularLocation>
        <location evidence="1">Membrane</location>
        <topology evidence="1">Multi-pass membrane protein</topology>
    </subcellularLocation>
</comment>
<evidence type="ECO:0000256" key="2">
    <source>
        <dbReference type="ARBA" id="ARBA00008821"/>
    </source>
</evidence>
<feature type="transmembrane region" description="Helical" evidence="8">
    <location>
        <begin position="349"/>
        <end position="370"/>
    </location>
</feature>
<dbReference type="InterPro" id="IPR006042">
    <property type="entry name" value="Xan_ur_permease"/>
</dbReference>
<feature type="region of interest" description="Disordered" evidence="7">
    <location>
        <begin position="1"/>
        <end position="20"/>
    </location>
</feature>
<accession>U1QS34</accession>
<reference evidence="9 10" key="1">
    <citation type="submission" date="2013-08" db="EMBL/GenBank/DDBJ databases">
        <authorList>
            <person name="Weinstock G."/>
            <person name="Sodergren E."/>
            <person name="Wylie T."/>
            <person name="Fulton L."/>
            <person name="Fulton R."/>
            <person name="Fronick C."/>
            <person name="O'Laughlin M."/>
            <person name="Godfrey J."/>
            <person name="Miner T."/>
            <person name="Herter B."/>
            <person name="Appelbaum E."/>
            <person name="Cordes M."/>
            <person name="Lek S."/>
            <person name="Wollam A."/>
            <person name="Pepin K.H."/>
            <person name="Palsikar V.B."/>
            <person name="Mitreva M."/>
            <person name="Wilson R.K."/>
        </authorList>
    </citation>
    <scope>NUCLEOTIDE SEQUENCE [LARGE SCALE GENOMIC DNA]</scope>
    <source>
        <strain evidence="9 10">F0580</strain>
    </source>
</reference>
<keyword evidence="6 8" id="KW-0472">Membrane</keyword>
<keyword evidence="3" id="KW-0813">Transport</keyword>
<dbReference type="Proteomes" id="UP000016519">
    <property type="component" value="Unassembled WGS sequence"/>
</dbReference>
<dbReference type="STRING" id="419015.HMPREF3214_01156"/>
<keyword evidence="4 8" id="KW-0812">Transmembrane</keyword>
<evidence type="ECO:0000313" key="10">
    <source>
        <dbReference type="Proteomes" id="UP000016519"/>
    </source>
</evidence>
<evidence type="ECO:0000313" key="9">
    <source>
        <dbReference type="EMBL" id="ERH30285.1"/>
    </source>
</evidence>
<dbReference type="PATRIC" id="fig|1321816.3.peg.1030"/>
<evidence type="ECO:0000256" key="1">
    <source>
        <dbReference type="ARBA" id="ARBA00004141"/>
    </source>
</evidence>
<name>U1QS34_9BIFI</name>
<dbReference type="PANTHER" id="PTHR42810">
    <property type="entry name" value="PURINE PERMEASE C1399.01C-RELATED"/>
    <property type="match status" value="1"/>
</dbReference>
<feature type="transmembrane region" description="Helical" evidence="8">
    <location>
        <begin position="155"/>
        <end position="176"/>
    </location>
</feature>
<dbReference type="RefSeq" id="WP_021618295.1">
    <property type="nucleotide sequence ID" value="NZ_KE952645.1"/>
</dbReference>
<dbReference type="GO" id="GO:0005886">
    <property type="term" value="C:plasma membrane"/>
    <property type="evidence" value="ECO:0007669"/>
    <property type="project" value="TreeGrafter"/>
</dbReference>
<dbReference type="GO" id="GO:0042907">
    <property type="term" value="F:xanthine transmembrane transporter activity"/>
    <property type="evidence" value="ECO:0007669"/>
    <property type="project" value="TreeGrafter"/>
</dbReference>
<evidence type="ECO:0000256" key="7">
    <source>
        <dbReference type="SAM" id="MobiDB-lite"/>
    </source>
</evidence>
<feature type="transmembrane region" description="Helical" evidence="8">
    <location>
        <begin position="123"/>
        <end position="143"/>
    </location>
</feature>
<sequence>MTSTSSAETNSTTPPSSLGSTEAALRQLDGKISLWTGIPFGIQHVLAMFVANLAPIAIVVAAAQLTAEQSAWIISSALLVAGLGTCLQLYPLWRIGGRLPIVTGISFTYVAAATLVASDPKLGYGAVIGAVIVGGFVELLLGLTAQYWKPFINPIVSAVVVTTIGFSLLSVGATSFGGGSGAKDFGSWQNLTVATITLVACLAFQVLTRGIAKQLSVLFGLVVGYIIALIFTLSGIAPHMVDFSNFQGLSIVSLPHIAPLMPFGIKFDVNAIVSFTLLYVVSSVEVLGNTSSLTQVGFNREPTDRETAGAIAGDGFISSVAGFFGALPLTSFAQNVGLVAITKVVNRKVILTGGLILILASFFPCLAAVFNSLPQAVLGGCTIMMFGSIVLAGIQMIAKAGFTQRNITIVTLALTIGIGFTQAQGIFQYFPALFQSVFSNAIAIAFVVALILSWVLPDEKHFLSE</sequence>
<evidence type="ECO:0000256" key="8">
    <source>
        <dbReference type="SAM" id="Phobius"/>
    </source>
</evidence>
<dbReference type="InterPro" id="IPR006043">
    <property type="entry name" value="NCS2"/>
</dbReference>
<evidence type="ECO:0000256" key="5">
    <source>
        <dbReference type="ARBA" id="ARBA00022989"/>
    </source>
</evidence>